<keyword evidence="1" id="KW-0472">Membrane</keyword>
<keyword evidence="3" id="KW-1185">Reference proteome</keyword>
<keyword evidence="1" id="KW-0812">Transmembrane</keyword>
<evidence type="ECO:0000313" key="3">
    <source>
        <dbReference type="Proteomes" id="UP000006729"/>
    </source>
</evidence>
<organism evidence="2 3">
    <name type="scientific">Populus trichocarpa</name>
    <name type="common">Western balsam poplar</name>
    <name type="synonym">Populus balsamifera subsp. trichocarpa</name>
    <dbReference type="NCBI Taxonomy" id="3694"/>
    <lineage>
        <taxon>Eukaryota</taxon>
        <taxon>Viridiplantae</taxon>
        <taxon>Streptophyta</taxon>
        <taxon>Embryophyta</taxon>
        <taxon>Tracheophyta</taxon>
        <taxon>Spermatophyta</taxon>
        <taxon>Magnoliopsida</taxon>
        <taxon>eudicotyledons</taxon>
        <taxon>Gunneridae</taxon>
        <taxon>Pentapetalae</taxon>
        <taxon>rosids</taxon>
        <taxon>fabids</taxon>
        <taxon>Malpighiales</taxon>
        <taxon>Salicaceae</taxon>
        <taxon>Saliceae</taxon>
        <taxon>Populus</taxon>
    </lineage>
</organism>
<dbReference type="AlphaFoldDB" id="A0A2K2AUQ5"/>
<evidence type="ECO:0000256" key="1">
    <source>
        <dbReference type="SAM" id="Phobius"/>
    </source>
</evidence>
<accession>A0A2K2AUQ5</accession>
<name>A0A2K2AUQ5_POPTR</name>
<sequence>MHACRHTIICVLNISAQKMNVTKLKLNASSVNMKVTKMNSMQSSINMNVTKPKASLFVINSPHFNLFSVVYLYLHYSYV</sequence>
<dbReference type="InParanoid" id="A0A2K2AUQ5"/>
<protein>
    <submittedName>
        <fullName evidence="2">Uncharacterized protein</fullName>
    </submittedName>
</protein>
<dbReference type="Proteomes" id="UP000006729">
    <property type="component" value="Chromosome 4"/>
</dbReference>
<gene>
    <name evidence="2" type="ORF">POPTR_004G145300</name>
</gene>
<feature type="transmembrane region" description="Helical" evidence="1">
    <location>
        <begin position="54"/>
        <end position="74"/>
    </location>
</feature>
<proteinExistence type="predicted"/>
<evidence type="ECO:0000313" key="2">
    <source>
        <dbReference type="EMBL" id="PNT41248.1"/>
    </source>
</evidence>
<dbReference type="EMBL" id="CM009293">
    <property type="protein sequence ID" value="PNT41248.1"/>
    <property type="molecule type" value="Genomic_DNA"/>
</dbReference>
<keyword evidence="1" id="KW-1133">Transmembrane helix</keyword>
<reference evidence="2 3" key="1">
    <citation type="journal article" date="2006" name="Science">
        <title>The genome of black cottonwood, Populus trichocarpa (Torr. &amp; Gray).</title>
        <authorList>
            <person name="Tuskan G.A."/>
            <person name="Difazio S."/>
            <person name="Jansson S."/>
            <person name="Bohlmann J."/>
            <person name="Grigoriev I."/>
            <person name="Hellsten U."/>
            <person name="Putnam N."/>
            <person name="Ralph S."/>
            <person name="Rombauts S."/>
            <person name="Salamov A."/>
            <person name="Schein J."/>
            <person name="Sterck L."/>
            <person name="Aerts A."/>
            <person name="Bhalerao R.R."/>
            <person name="Bhalerao R.P."/>
            <person name="Blaudez D."/>
            <person name="Boerjan W."/>
            <person name="Brun A."/>
            <person name="Brunner A."/>
            <person name="Busov V."/>
            <person name="Campbell M."/>
            <person name="Carlson J."/>
            <person name="Chalot M."/>
            <person name="Chapman J."/>
            <person name="Chen G.L."/>
            <person name="Cooper D."/>
            <person name="Coutinho P.M."/>
            <person name="Couturier J."/>
            <person name="Covert S."/>
            <person name="Cronk Q."/>
            <person name="Cunningham R."/>
            <person name="Davis J."/>
            <person name="Degroeve S."/>
            <person name="Dejardin A."/>
            <person name="Depamphilis C."/>
            <person name="Detter J."/>
            <person name="Dirks B."/>
            <person name="Dubchak I."/>
            <person name="Duplessis S."/>
            <person name="Ehlting J."/>
            <person name="Ellis B."/>
            <person name="Gendler K."/>
            <person name="Goodstein D."/>
            <person name="Gribskov M."/>
            <person name="Grimwood J."/>
            <person name="Groover A."/>
            <person name="Gunter L."/>
            <person name="Hamberger B."/>
            <person name="Heinze B."/>
            <person name="Helariutta Y."/>
            <person name="Henrissat B."/>
            <person name="Holligan D."/>
            <person name="Holt R."/>
            <person name="Huang W."/>
            <person name="Islam-Faridi N."/>
            <person name="Jones S."/>
            <person name="Jones-Rhoades M."/>
            <person name="Jorgensen R."/>
            <person name="Joshi C."/>
            <person name="Kangasjarvi J."/>
            <person name="Karlsson J."/>
            <person name="Kelleher C."/>
            <person name="Kirkpatrick R."/>
            <person name="Kirst M."/>
            <person name="Kohler A."/>
            <person name="Kalluri U."/>
            <person name="Larimer F."/>
            <person name="Leebens-Mack J."/>
            <person name="Leple J.C."/>
            <person name="Locascio P."/>
            <person name="Lou Y."/>
            <person name="Lucas S."/>
            <person name="Martin F."/>
            <person name="Montanini B."/>
            <person name="Napoli C."/>
            <person name="Nelson D.R."/>
            <person name="Nelson C."/>
            <person name="Nieminen K."/>
            <person name="Nilsson O."/>
            <person name="Pereda V."/>
            <person name="Peter G."/>
            <person name="Philippe R."/>
            <person name="Pilate G."/>
            <person name="Poliakov A."/>
            <person name="Razumovskaya J."/>
            <person name="Richardson P."/>
            <person name="Rinaldi C."/>
            <person name="Ritland K."/>
            <person name="Rouze P."/>
            <person name="Ryaboy D."/>
            <person name="Schmutz J."/>
            <person name="Schrader J."/>
            <person name="Segerman B."/>
            <person name="Shin H."/>
            <person name="Siddiqui A."/>
            <person name="Sterky F."/>
            <person name="Terry A."/>
            <person name="Tsai C.J."/>
            <person name="Uberbacher E."/>
            <person name="Unneberg P."/>
            <person name="Vahala J."/>
            <person name="Wall K."/>
            <person name="Wessler S."/>
            <person name="Yang G."/>
            <person name="Yin T."/>
            <person name="Douglas C."/>
            <person name="Marra M."/>
            <person name="Sandberg G."/>
            <person name="Van de Peer Y."/>
            <person name="Rokhsar D."/>
        </authorList>
    </citation>
    <scope>NUCLEOTIDE SEQUENCE [LARGE SCALE GENOMIC DNA]</scope>
    <source>
        <strain evidence="3">cv. Nisqually</strain>
    </source>
</reference>